<keyword evidence="2" id="KW-0548">Nucleotidyltransferase</keyword>
<dbReference type="Proteomes" id="UP000180166">
    <property type="component" value="Chromosome"/>
</dbReference>
<dbReference type="Proteomes" id="UP000037179">
    <property type="component" value="Unassembled WGS sequence"/>
</dbReference>
<proteinExistence type="predicted"/>
<dbReference type="InterPro" id="IPR029044">
    <property type="entry name" value="Nucleotide-diphossugar_trans"/>
</dbReference>
<keyword evidence="4" id="KW-1185">Reference proteome</keyword>
<dbReference type="EC" id="2.7.7.33" evidence="2"/>
<dbReference type="RefSeq" id="WP_036552707.1">
    <property type="nucleotide sequence ID" value="NZ_AP028459.1"/>
</dbReference>
<dbReference type="InterPro" id="IPR013446">
    <property type="entry name" value="G1P_cyt_trans-like"/>
</dbReference>
<name>A0ABC8AYJ3_9NOCA</name>
<reference evidence="2 5" key="3">
    <citation type="submission" date="2016-10" db="EMBL/GenBank/DDBJ databases">
        <title>Genome sequence of Nocardia seriolae strain EM150506, isolated from Anguila japonica.</title>
        <authorList>
            <person name="Han H.-J."/>
        </authorList>
    </citation>
    <scope>NUCLEOTIDE SEQUENCE [LARGE SCALE GENOMIC DNA]</scope>
    <source>
        <strain evidence="2 5">EM150506</strain>
    </source>
</reference>
<dbReference type="KEGG" id="nsr:NS506_05374"/>
<sequence>MKVVLFCGGYGMRMRNGTEDGVPKPMQMVGPRPLIWHVMRYYAHYGHKDFVLCLGYGATHIKNFFLTYEESASNDFVIRGGKVELLQSDISDWTITFVDTGVESPIGERLRRVREHVAGETYFLANYTDVLTDAPLDEMIARFQASGAAASMMIVPPNSSFHCLDVNSAGEVKNITPATKLPIWLNGGYFILTQEIFDHLPPGGDLVDDACGALAERGRLIGYQHHGFWKPADTFKERADLDTGYQRGDRPWMVWEQPAANDSVRTA</sequence>
<dbReference type="PANTHER" id="PTHR47183">
    <property type="entry name" value="GLUCOSE-1-PHOSPHATE CYTIDYLYLTRANSFERASE-RELATED"/>
    <property type="match status" value="1"/>
</dbReference>
<evidence type="ECO:0000313" key="2">
    <source>
        <dbReference type="EMBL" id="APA99420.1"/>
    </source>
</evidence>
<reference evidence="3 4" key="2">
    <citation type="journal article" date="2016" name="Genome Announc.">
        <title>Draft Genome Sequence of Erythromycin- and Oxytetracycline-Sensitive Nocardia seriolae Strain U-1 (NBRC 110359).</title>
        <authorList>
            <person name="Imajoh M."/>
            <person name="Sukeda M."/>
            <person name="Shimizu M."/>
            <person name="Yamane J."/>
            <person name="Ohnishi K."/>
            <person name="Oshima S."/>
        </authorList>
    </citation>
    <scope>NUCLEOTIDE SEQUENCE [LARGE SCALE GENOMIC DNA]</scope>
    <source>
        <strain evidence="3 4">U-1</strain>
    </source>
</reference>
<evidence type="ECO:0000313" key="3">
    <source>
        <dbReference type="EMBL" id="GAP33422.1"/>
    </source>
</evidence>
<dbReference type="InterPro" id="IPR005835">
    <property type="entry name" value="NTP_transferase_dom"/>
</dbReference>
<dbReference type="GO" id="GO:0047343">
    <property type="term" value="F:glucose-1-phosphate cytidylyltransferase activity"/>
    <property type="evidence" value="ECO:0007669"/>
    <property type="project" value="UniProtKB-EC"/>
</dbReference>
<dbReference type="SUPFAM" id="SSF53448">
    <property type="entry name" value="Nucleotide-diphospho-sugar transferases"/>
    <property type="match status" value="1"/>
</dbReference>
<accession>A0ABC8AYJ3</accession>
<dbReference type="EMBL" id="BBYQ01000264">
    <property type="protein sequence ID" value="GAP33422.1"/>
    <property type="molecule type" value="Genomic_DNA"/>
</dbReference>
<dbReference type="AlphaFoldDB" id="A0ABC8AYJ3"/>
<dbReference type="Pfam" id="PF00483">
    <property type="entry name" value="NTP_transferase"/>
    <property type="match status" value="1"/>
</dbReference>
<evidence type="ECO:0000313" key="5">
    <source>
        <dbReference type="Proteomes" id="UP000180166"/>
    </source>
</evidence>
<gene>
    <name evidence="2" type="primary">rfbF</name>
    <name evidence="2" type="ORF">NS506_05374</name>
    <name evidence="3" type="ORF">NSK11_contig00264-0003</name>
</gene>
<dbReference type="EMBL" id="CP017839">
    <property type="protein sequence ID" value="APA99420.1"/>
    <property type="molecule type" value="Genomic_DNA"/>
</dbReference>
<evidence type="ECO:0000259" key="1">
    <source>
        <dbReference type="Pfam" id="PF00483"/>
    </source>
</evidence>
<reference evidence="4" key="1">
    <citation type="submission" date="2015-07" db="EMBL/GenBank/DDBJ databases">
        <title>Nocardia seriolae U-1 whole genome shotgun sequence.</title>
        <authorList>
            <person name="Imajoh M."/>
            <person name="Fukumoto Y."/>
            <person name="Sukeda M."/>
            <person name="Yamane J."/>
            <person name="Yamasaki K."/>
            <person name="Shimizu M."/>
            <person name="Ohnishi K."/>
            <person name="Oshima S."/>
        </authorList>
    </citation>
    <scope>NUCLEOTIDE SEQUENCE [LARGE SCALE GENOMIC DNA]</scope>
    <source>
        <strain evidence="4">U-1</strain>
    </source>
</reference>
<dbReference type="Gene3D" id="3.90.550.10">
    <property type="entry name" value="Spore Coat Polysaccharide Biosynthesis Protein SpsA, Chain A"/>
    <property type="match status" value="1"/>
</dbReference>
<evidence type="ECO:0000313" key="4">
    <source>
        <dbReference type="Proteomes" id="UP000037179"/>
    </source>
</evidence>
<keyword evidence="2" id="KW-0808">Transferase</keyword>
<dbReference type="PANTHER" id="PTHR47183:SF3">
    <property type="entry name" value="TRANSFERASE"/>
    <property type="match status" value="1"/>
</dbReference>
<feature type="domain" description="Nucleotidyl transferase" evidence="1">
    <location>
        <begin position="3"/>
        <end position="221"/>
    </location>
</feature>
<protein>
    <submittedName>
        <fullName evidence="2">Glucose-1-phosphate cytidylyltransferase</fullName>
        <ecNumber evidence="2">2.7.7.33</ecNumber>
    </submittedName>
</protein>
<organism evidence="2 5">
    <name type="scientific">Nocardia seriolae</name>
    <dbReference type="NCBI Taxonomy" id="37332"/>
    <lineage>
        <taxon>Bacteria</taxon>
        <taxon>Bacillati</taxon>
        <taxon>Actinomycetota</taxon>
        <taxon>Actinomycetes</taxon>
        <taxon>Mycobacteriales</taxon>
        <taxon>Nocardiaceae</taxon>
        <taxon>Nocardia</taxon>
    </lineage>
</organism>